<feature type="transmembrane region" description="Helical" evidence="1">
    <location>
        <begin position="6"/>
        <end position="24"/>
    </location>
</feature>
<accession>X0UVG3</accession>
<comment type="caution">
    <text evidence="2">The sequence shown here is derived from an EMBL/GenBank/DDBJ whole genome shotgun (WGS) entry which is preliminary data.</text>
</comment>
<sequence length="87" mass="9567">MSALNFVATLILVGITAWYAYSTAKMLREMKRQADIVREQSVLISKSAQIAAWVGLTTAAGHPAGQNPYDKLRQLVTNLEEAESARM</sequence>
<keyword evidence="1" id="KW-1133">Transmembrane helix</keyword>
<dbReference type="EMBL" id="BARS01023279">
    <property type="protein sequence ID" value="GAG09725.1"/>
    <property type="molecule type" value="Genomic_DNA"/>
</dbReference>
<keyword evidence="1" id="KW-0472">Membrane</keyword>
<protein>
    <submittedName>
        <fullName evidence="2">Uncharacterized protein</fullName>
    </submittedName>
</protein>
<reference evidence="2" key="1">
    <citation type="journal article" date="2014" name="Front. Microbiol.">
        <title>High frequency of phylogenetically diverse reductive dehalogenase-homologous genes in deep subseafloor sedimentary metagenomes.</title>
        <authorList>
            <person name="Kawai M."/>
            <person name="Futagami T."/>
            <person name="Toyoda A."/>
            <person name="Takaki Y."/>
            <person name="Nishi S."/>
            <person name="Hori S."/>
            <person name="Arai W."/>
            <person name="Tsubouchi T."/>
            <person name="Morono Y."/>
            <person name="Uchiyama I."/>
            <person name="Ito T."/>
            <person name="Fujiyama A."/>
            <person name="Inagaki F."/>
            <person name="Takami H."/>
        </authorList>
    </citation>
    <scope>NUCLEOTIDE SEQUENCE</scope>
    <source>
        <strain evidence="2">Expedition CK06-06</strain>
    </source>
</reference>
<evidence type="ECO:0000313" key="2">
    <source>
        <dbReference type="EMBL" id="GAG09725.1"/>
    </source>
</evidence>
<evidence type="ECO:0000256" key="1">
    <source>
        <dbReference type="SAM" id="Phobius"/>
    </source>
</evidence>
<name>X0UVG3_9ZZZZ</name>
<organism evidence="2">
    <name type="scientific">marine sediment metagenome</name>
    <dbReference type="NCBI Taxonomy" id="412755"/>
    <lineage>
        <taxon>unclassified sequences</taxon>
        <taxon>metagenomes</taxon>
        <taxon>ecological metagenomes</taxon>
    </lineage>
</organism>
<gene>
    <name evidence="2" type="ORF">S01H1_37087</name>
</gene>
<keyword evidence="1" id="KW-0812">Transmembrane</keyword>
<proteinExistence type="predicted"/>
<dbReference type="AlphaFoldDB" id="X0UVG3"/>